<name>A0A6I6MXI8_9ACTN</name>
<dbReference type="AlphaFoldDB" id="A0A6I6MXI8"/>
<dbReference type="KEGG" id="sbro:GQF42_06325"/>
<dbReference type="RefSeq" id="WP_158918456.1">
    <property type="nucleotide sequence ID" value="NZ_CP047020.1"/>
</dbReference>
<keyword evidence="2" id="KW-1185">Reference proteome</keyword>
<dbReference type="EMBL" id="CP047020">
    <property type="protein sequence ID" value="QHA02951.1"/>
    <property type="molecule type" value="Genomic_DNA"/>
</dbReference>
<evidence type="ECO:0000313" key="2">
    <source>
        <dbReference type="Proteomes" id="UP000436138"/>
    </source>
</evidence>
<gene>
    <name evidence="1" type="ORF">GQF42_06325</name>
</gene>
<sequence>MSAPAPPTETGRDAPEAAGVQMRARVGDDRSVRRVTAGVIARVGEIVPDSRVGRPTPAPQHPERTCFVRELTTGGGHVPAR</sequence>
<evidence type="ECO:0000313" key="1">
    <source>
        <dbReference type="EMBL" id="QHA02951.1"/>
    </source>
</evidence>
<organism evidence="1 2">
    <name type="scientific">Streptomyces broussonetiae</name>
    <dbReference type="NCBI Taxonomy" id="2686304"/>
    <lineage>
        <taxon>Bacteria</taxon>
        <taxon>Bacillati</taxon>
        <taxon>Actinomycetota</taxon>
        <taxon>Actinomycetes</taxon>
        <taxon>Kitasatosporales</taxon>
        <taxon>Streptomycetaceae</taxon>
        <taxon>Streptomyces</taxon>
    </lineage>
</organism>
<protein>
    <submittedName>
        <fullName evidence="1">DUF1918 domain-containing protein</fullName>
    </submittedName>
</protein>
<accession>A0A6I6MXI8</accession>
<reference evidence="1 2" key="1">
    <citation type="submission" date="2019-12" db="EMBL/GenBank/DDBJ databases">
        <title>Streptomyces sp. strain T44 isolated from rhizosphere soil of Broussonetia papyrifera.</title>
        <authorList>
            <person name="Mo P."/>
        </authorList>
    </citation>
    <scope>NUCLEOTIDE SEQUENCE [LARGE SCALE GENOMIC DNA]</scope>
    <source>
        <strain evidence="1 2">T44</strain>
    </source>
</reference>
<proteinExistence type="predicted"/>
<dbReference type="Proteomes" id="UP000436138">
    <property type="component" value="Chromosome"/>
</dbReference>